<sequence length="111" mass="12807">MHFTIRREEEINTTEKKKSADEPQEKRVLAQTQASGAKHAISTGLFKLKVLLTLSRRLRLIHFAQLIAPYIMAITATAVPQQVSYKYAPRWHRTYAAQALKSYYYSPKRQG</sequence>
<feature type="region of interest" description="Disordered" evidence="1">
    <location>
        <begin position="1"/>
        <end position="37"/>
    </location>
</feature>
<organism evidence="2">
    <name type="scientific">Aspergillus arachidicola</name>
    <dbReference type="NCBI Taxonomy" id="656916"/>
    <lineage>
        <taxon>Eukaryota</taxon>
        <taxon>Fungi</taxon>
        <taxon>Dikarya</taxon>
        <taxon>Ascomycota</taxon>
        <taxon>Pezizomycotina</taxon>
        <taxon>Eurotiomycetes</taxon>
        <taxon>Eurotiomycetidae</taxon>
        <taxon>Eurotiales</taxon>
        <taxon>Aspergillaceae</taxon>
        <taxon>Aspergillus</taxon>
        <taxon>Aspergillus subgen. Circumdati</taxon>
    </lineage>
</organism>
<reference evidence="2" key="1">
    <citation type="submission" date="2019-04" db="EMBL/GenBank/DDBJ databases">
        <title>Friends and foes A comparative genomics study of 23 Aspergillus species from section Flavi.</title>
        <authorList>
            <consortium name="DOE Joint Genome Institute"/>
            <person name="Kjaerbolling I."/>
            <person name="Vesth T."/>
            <person name="Frisvad J.C."/>
            <person name="Nybo J.L."/>
            <person name="Theobald S."/>
            <person name="Kildgaard S."/>
            <person name="Isbrandt T."/>
            <person name="Kuo A."/>
            <person name="Sato A."/>
            <person name="Lyhne E.K."/>
            <person name="Kogle M.E."/>
            <person name="Wiebenga A."/>
            <person name="Kun R.S."/>
            <person name="Lubbers R.J."/>
            <person name="Makela M.R."/>
            <person name="Barry K."/>
            <person name="Chovatia M."/>
            <person name="Clum A."/>
            <person name="Daum C."/>
            <person name="Haridas S."/>
            <person name="He G."/>
            <person name="LaButti K."/>
            <person name="Lipzen A."/>
            <person name="Mondo S."/>
            <person name="Riley R."/>
            <person name="Salamov A."/>
            <person name="Simmons B.A."/>
            <person name="Magnuson J.K."/>
            <person name="Henrissat B."/>
            <person name="Mortensen U.H."/>
            <person name="Larsen T.O."/>
            <person name="Devries R.P."/>
            <person name="Grigoriev I.V."/>
            <person name="Machida M."/>
            <person name="Baker S.E."/>
            <person name="Andersen M.R."/>
        </authorList>
    </citation>
    <scope>NUCLEOTIDE SEQUENCE</scope>
    <source>
        <strain evidence="2">CBS 117612</strain>
    </source>
</reference>
<feature type="compositionally biased region" description="Basic and acidic residues" evidence="1">
    <location>
        <begin position="1"/>
        <end position="28"/>
    </location>
</feature>
<name>A0A5N6YPH1_9EURO</name>
<dbReference type="EMBL" id="ML737113">
    <property type="protein sequence ID" value="KAE8347415.1"/>
    <property type="molecule type" value="Genomic_DNA"/>
</dbReference>
<dbReference type="Proteomes" id="UP000325558">
    <property type="component" value="Unassembled WGS sequence"/>
</dbReference>
<evidence type="ECO:0000256" key="1">
    <source>
        <dbReference type="SAM" id="MobiDB-lite"/>
    </source>
</evidence>
<gene>
    <name evidence="2" type="ORF">BDV24DRAFT_122059</name>
</gene>
<proteinExistence type="predicted"/>
<protein>
    <submittedName>
        <fullName evidence="2">Uncharacterized protein</fullName>
    </submittedName>
</protein>
<evidence type="ECO:0000313" key="2">
    <source>
        <dbReference type="EMBL" id="KAE8347415.1"/>
    </source>
</evidence>
<dbReference type="AlphaFoldDB" id="A0A5N6YPH1"/>
<accession>A0A5N6YPH1</accession>